<reference evidence="1" key="1">
    <citation type="submission" date="2021-08" db="EMBL/GenBank/DDBJ databases">
        <title>WGS assembly of Ceratopteris richardii.</title>
        <authorList>
            <person name="Marchant D.B."/>
            <person name="Chen G."/>
            <person name="Jenkins J."/>
            <person name="Shu S."/>
            <person name="Leebens-Mack J."/>
            <person name="Grimwood J."/>
            <person name="Schmutz J."/>
            <person name="Soltis P."/>
            <person name="Soltis D."/>
            <person name="Chen Z.-H."/>
        </authorList>
    </citation>
    <scope>NUCLEOTIDE SEQUENCE</scope>
    <source>
        <strain evidence="1">Whitten #5841</strain>
        <tissue evidence="1">Leaf</tissue>
    </source>
</reference>
<organism evidence="1 2">
    <name type="scientific">Ceratopteris richardii</name>
    <name type="common">Triangle waterfern</name>
    <dbReference type="NCBI Taxonomy" id="49495"/>
    <lineage>
        <taxon>Eukaryota</taxon>
        <taxon>Viridiplantae</taxon>
        <taxon>Streptophyta</taxon>
        <taxon>Embryophyta</taxon>
        <taxon>Tracheophyta</taxon>
        <taxon>Polypodiopsida</taxon>
        <taxon>Polypodiidae</taxon>
        <taxon>Polypodiales</taxon>
        <taxon>Pteridineae</taxon>
        <taxon>Pteridaceae</taxon>
        <taxon>Parkerioideae</taxon>
        <taxon>Ceratopteris</taxon>
    </lineage>
</organism>
<keyword evidence="2" id="KW-1185">Reference proteome</keyword>
<protein>
    <submittedName>
        <fullName evidence="1">Uncharacterized protein</fullName>
    </submittedName>
</protein>
<dbReference type="Proteomes" id="UP000825935">
    <property type="component" value="Chromosome 29"/>
</dbReference>
<dbReference type="EMBL" id="CM035434">
    <property type="protein sequence ID" value="KAH7292524.1"/>
    <property type="molecule type" value="Genomic_DNA"/>
</dbReference>
<accession>A0A8T2R9T9</accession>
<proteinExistence type="predicted"/>
<comment type="caution">
    <text evidence="1">The sequence shown here is derived from an EMBL/GenBank/DDBJ whole genome shotgun (WGS) entry which is preliminary data.</text>
</comment>
<dbReference type="AlphaFoldDB" id="A0A8T2R9T9"/>
<name>A0A8T2R9T9_CERRI</name>
<evidence type="ECO:0000313" key="2">
    <source>
        <dbReference type="Proteomes" id="UP000825935"/>
    </source>
</evidence>
<gene>
    <name evidence="1" type="ORF">KP509_29G072400</name>
</gene>
<evidence type="ECO:0000313" key="1">
    <source>
        <dbReference type="EMBL" id="KAH7292524.1"/>
    </source>
</evidence>
<sequence>MVRLLSSRFLFVAAVVRYWCNFTFLFETVLLAWKDQDRVNVEHVNVAFRRVDTIKAL</sequence>